<organism evidence="2 3">
    <name type="scientific">Streptococcus oricebi</name>
    <dbReference type="NCBI Taxonomy" id="1547447"/>
    <lineage>
        <taxon>Bacteria</taxon>
        <taxon>Bacillati</taxon>
        <taxon>Bacillota</taxon>
        <taxon>Bacilli</taxon>
        <taxon>Lactobacillales</taxon>
        <taxon>Streptococcaceae</taxon>
        <taxon>Streptococcus</taxon>
    </lineage>
</organism>
<evidence type="ECO:0000259" key="1">
    <source>
        <dbReference type="Pfam" id="PF14501"/>
    </source>
</evidence>
<name>A0ABS5B5R4_9STRE</name>
<protein>
    <recommendedName>
        <fullName evidence="1">Sensor histidine kinase NatK-like C-terminal domain-containing protein</fullName>
    </recommendedName>
</protein>
<dbReference type="InterPro" id="IPR036890">
    <property type="entry name" value="HATPase_C_sf"/>
</dbReference>
<feature type="domain" description="Sensor histidine kinase NatK-like C-terminal" evidence="1">
    <location>
        <begin position="3"/>
        <end position="76"/>
    </location>
</feature>
<dbReference type="InterPro" id="IPR032834">
    <property type="entry name" value="NatK-like_C"/>
</dbReference>
<reference evidence="2 3" key="1">
    <citation type="submission" date="2018-02" db="EMBL/GenBank/DDBJ databases">
        <title>Draft genome sequence of Streptococcus oricebi CCUG 70868T type strain.</title>
        <authorList>
            <person name="Mendez V."/>
            <person name="Salva-Serra F."/>
            <person name="Jaen-Luchoro D."/>
            <person name="Gonzales-Siles L."/>
            <person name="Karlsson R."/>
            <person name="Engstrom-Jakobsson H."/>
            <person name="Busquets A."/>
            <person name="Gomila M."/>
            <person name="Pineiro-Iglesias B."/>
            <person name="Bennasar-Figueras A."/>
            <person name="Seeger M."/>
            <person name="Moore E."/>
        </authorList>
    </citation>
    <scope>NUCLEOTIDE SEQUENCE [LARGE SCALE GENOMIC DNA]</scope>
    <source>
        <strain evidence="2 3">CCUG 70868</strain>
    </source>
</reference>
<dbReference type="PANTHER" id="PTHR40448">
    <property type="entry name" value="TWO-COMPONENT SENSOR HISTIDINE KINASE"/>
    <property type="match status" value="1"/>
</dbReference>
<gene>
    <name evidence="2" type="ORF">C4K46_09405</name>
</gene>
<accession>A0ABS5B5R4</accession>
<dbReference type="Pfam" id="PF14501">
    <property type="entry name" value="HATPase_c_5"/>
    <property type="match status" value="1"/>
</dbReference>
<proteinExistence type="predicted"/>
<dbReference type="PANTHER" id="PTHR40448:SF1">
    <property type="entry name" value="TWO-COMPONENT SENSOR HISTIDINE KINASE"/>
    <property type="match status" value="1"/>
</dbReference>
<dbReference type="EMBL" id="PRDG01000006">
    <property type="protein sequence ID" value="MBP2624150.1"/>
    <property type="molecule type" value="Genomic_DNA"/>
</dbReference>
<sequence length="82" mass="9279">MDVALIASKDEVLFIVRNNRPALELDQRKIWERGYSSKGRNRGLGLSNLLELVHEFDNVSLNTEVGPDSFSQTLIFKPKGAY</sequence>
<dbReference type="Proteomes" id="UP001519296">
    <property type="component" value="Unassembled WGS sequence"/>
</dbReference>
<keyword evidence="3" id="KW-1185">Reference proteome</keyword>
<dbReference type="Gene3D" id="3.30.565.10">
    <property type="entry name" value="Histidine kinase-like ATPase, C-terminal domain"/>
    <property type="match status" value="1"/>
</dbReference>
<comment type="caution">
    <text evidence="2">The sequence shown here is derived from an EMBL/GenBank/DDBJ whole genome shotgun (WGS) entry which is preliminary data.</text>
</comment>
<evidence type="ECO:0000313" key="2">
    <source>
        <dbReference type="EMBL" id="MBP2624150.1"/>
    </source>
</evidence>
<evidence type="ECO:0000313" key="3">
    <source>
        <dbReference type="Proteomes" id="UP001519296"/>
    </source>
</evidence>